<name>A0A6N6RHP2_9FLAO</name>
<dbReference type="EMBL" id="WBVO01000007">
    <property type="protein sequence ID" value="KAB2809849.1"/>
    <property type="molecule type" value="Genomic_DNA"/>
</dbReference>
<dbReference type="InterPro" id="IPR034660">
    <property type="entry name" value="DinB/YfiT-like"/>
</dbReference>
<dbReference type="AlphaFoldDB" id="A0A6N6RHP2"/>
<proteinExistence type="predicted"/>
<accession>A0A6N6RHP2</accession>
<protein>
    <submittedName>
        <fullName evidence="2">DinB family protein</fullName>
    </submittedName>
</protein>
<gene>
    <name evidence="2" type="ORF">F8C67_09870</name>
</gene>
<feature type="domain" description="DinB-like" evidence="1">
    <location>
        <begin position="18"/>
        <end position="184"/>
    </location>
</feature>
<evidence type="ECO:0000259" key="1">
    <source>
        <dbReference type="Pfam" id="PF12867"/>
    </source>
</evidence>
<dbReference type="SUPFAM" id="SSF109854">
    <property type="entry name" value="DinB/YfiT-like putative metalloenzymes"/>
    <property type="match status" value="1"/>
</dbReference>
<dbReference type="Gene3D" id="1.20.120.450">
    <property type="entry name" value="dinb family like domain"/>
    <property type="match status" value="1"/>
</dbReference>
<evidence type="ECO:0000313" key="2">
    <source>
        <dbReference type="EMBL" id="KAB2809849.1"/>
    </source>
</evidence>
<dbReference type="Proteomes" id="UP000468650">
    <property type="component" value="Unassembled WGS sequence"/>
</dbReference>
<dbReference type="RefSeq" id="WP_151667672.1">
    <property type="nucleotide sequence ID" value="NZ_WBVO01000007.1"/>
</dbReference>
<keyword evidence="3" id="KW-1185">Reference proteome</keyword>
<dbReference type="OrthoDB" id="1524454at2"/>
<sequence>MNQQEFARRLKEQILQLQKEVENAFYFMEAEELNMKPSEKSWSILQCIEHLNLTNAYYVKAVNRAIAKNTYPDASTESYKMGTWGKFMTEAMRPKGGNIRWKMKTFQKLRPLNEVNPKARLVEHVVFEKFNEDMSALLAALEDAPKAPWKKVKIKTLLGGMLKLRLGDAIAFVIAHSQRHVEQAMKVKRAMHG</sequence>
<reference evidence="2 3" key="1">
    <citation type="submission" date="2019-09" db="EMBL/GenBank/DDBJ databases">
        <title>Genomes of family Cryomorphaceae.</title>
        <authorList>
            <person name="Bowman J.P."/>
        </authorList>
    </citation>
    <scope>NUCLEOTIDE SEQUENCE [LARGE SCALE GENOMIC DNA]</scope>
    <source>
        <strain evidence="2 3">LMG 25704</strain>
    </source>
</reference>
<dbReference type="InterPro" id="IPR024775">
    <property type="entry name" value="DinB-like"/>
</dbReference>
<evidence type="ECO:0000313" key="3">
    <source>
        <dbReference type="Proteomes" id="UP000468650"/>
    </source>
</evidence>
<comment type="caution">
    <text evidence="2">The sequence shown here is derived from an EMBL/GenBank/DDBJ whole genome shotgun (WGS) entry which is preliminary data.</text>
</comment>
<organism evidence="2 3">
    <name type="scientific">Phaeocystidibacter luteus</name>
    <dbReference type="NCBI Taxonomy" id="911197"/>
    <lineage>
        <taxon>Bacteria</taxon>
        <taxon>Pseudomonadati</taxon>
        <taxon>Bacteroidota</taxon>
        <taxon>Flavobacteriia</taxon>
        <taxon>Flavobacteriales</taxon>
        <taxon>Phaeocystidibacteraceae</taxon>
        <taxon>Phaeocystidibacter</taxon>
    </lineage>
</organism>
<dbReference type="Pfam" id="PF12867">
    <property type="entry name" value="DinB_2"/>
    <property type="match status" value="1"/>
</dbReference>